<feature type="compositionally biased region" description="Polar residues" evidence="1">
    <location>
        <begin position="719"/>
        <end position="733"/>
    </location>
</feature>
<evidence type="ECO:0000313" key="2">
    <source>
        <dbReference type="Proteomes" id="UP000192223"/>
    </source>
</evidence>
<feature type="compositionally biased region" description="Basic and acidic residues" evidence="1">
    <location>
        <begin position="308"/>
        <end position="340"/>
    </location>
</feature>
<dbReference type="RefSeq" id="XP_018326386.1">
    <property type="nucleotide sequence ID" value="XM_018470884.2"/>
</dbReference>
<sequence>MSNITSSVSQNVPKSRQKRMGPAPIASFEDLSDEVRSNLESPDDKNSAGSVVRLPGIREDATPITPLHQKENENPILILPGISLIGTSHAVSSNKSEKQNQEGNKQNNTMNLQTPLPPRIDVSRASSSSHHDDSRDSTPERELFEGTDQKGTKLGIAFKEEGTLDLRSSTEELDYQDSSEKARIQYRPHSPLAPNDSLQGHQRKDSQSSEIGLLSISGRTSRLSSVGSQCSAQSRISNTSHLSVISGASGRSCSPHKMLLETSFCGNKQPEVPHSNKEEKKDSDELERILLSRKHDPREAILAEGIIIEKKRESSPKKQKEQKKVKPDIKIDKPEIHESNNDSTTPKIPKRIVSASGVEYIYIPLKGPLPDEDSKEGGANTKLREINSATTSRTNVQVKNNDIRKAKSASASPAIQRSTTCSSSRTNKEEPKYIRIKLKPDYMYDDDGTERVSKSQLETEIKKPVYLDIHEMNTKPNAILSAPIQKDVKVELTNCTIKAEAPAKSLLNSTPLSSPGIVRHTNLGSKSPSPSLSRKSSFSLLFKNKESAISPDSPTGVNFKRKNCKSGIFKDPSESTKERRRSRSKSRERDKTGSTSTAPSSTESIDTKSKQKSVISLFKPKKSTSKTKSGTNSPEVTSKSECVAYSKPYYEMPLQGESIRIPLHSPTDSDQKTVVNEAFESSESCSVESKTEQTRNGSSEKITPMEQGKPISKIDKRQSSTSSDNVVFSTKLGSNEEIFSTKLPKDKSTSSSSKSKQTPLDKSKSSISDNTITSSNISKDSVKTVIEKSPQPQETIEIDPFKKSVSLNGDICSNEEIRFSLDEVQTVVVKESVKDPAVASISKLKEEKRTVTEIISLPSQSSSASSTKNDNEQTNNVSTVKTVKTIITNNRVSMISGDEEIYSSESEKDSEVDYMKSKMESGEKSETLESERRGLVFQQDSYEEELPYTPTTLPLERSVALPIVPIKQRGNIEVKTCSIDRPRSTTPINLSCLETFREEAFNSSHGLSIQDIEKIRISLPKELSIGTKPKSPRKPIAPQTISEFSQQIQSSPKNEPPSSTGAIPKETFKEWINFEDIPERRKPPRRIQTIPSKNMEIPDFSVHENVVYTYVNPEDCKCECHETTRERDKKPKKEEDAEKVQEDEVPLLEEELVDEEKSLPEIHDKLKQEIAIADRRSVISDSSVDISTSLEPHDGNCMDQSLRTPFTSDLGISSNRSSVISQEEADTADNPSNDTSRKRPKS</sequence>
<feature type="compositionally biased region" description="Low complexity" evidence="1">
    <location>
        <begin position="525"/>
        <end position="542"/>
    </location>
</feature>
<name>A0A1W4WR51_AGRPL</name>
<keyword evidence="2" id="KW-1185">Reference proteome</keyword>
<feature type="region of interest" description="Disordered" evidence="1">
    <location>
        <begin position="308"/>
        <end position="350"/>
    </location>
</feature>
<organism evidence="2 3">
    <name type="scientific">Agrilus planipennis</name>
    <name type="common">Emerald ash borer</name>
    <name type="synonym">Agrilus marcopoli</name>
    <dbReference type="NCBI Taxonomy" id="224129"/>
    <lineage>
        <taxon>Eukaryota</taxon>
        <taxon>Metazoa</taxon>
        <taxon>Ecdysozoa</taxon>
        <taxon>Arthropoda</taxon>
        <taxon>Hexapoda</taxon>
        <taxon>Insecta</taxon>
        <taxon>Pterygota</taxon>
        <taxon>Neoptera</taxon>
        <taxon>Endopterygota</taxon>
        <taxon>Coleoptera</taxon>
        <taxon>Polyphaga</taxon>
        <taxon>Elateriformia</taxon>
        <taxon>Buprestoidea</taxon>
        <taxon>Buprestidae</taxon>
        <taxon>Agrilinae</taxon>
        <taxon>Agrilus</taxon>
    </lineage>
</organism>
<proteinExistence type="predicted"/>
<feature type="compositionally biased region" description="Basic and acidic residues" evidence="1">
    <location>
        <begin position="1122"/>
        <end position="1142"/>
    </location>
</feature>
<dbReference type="AlphaFoldDB" id="A0A1W4WR51"/>
<reference evidence="3 4" key="1">
    <citation type="submission" date="2025-04" db="UniProtKB">
        <authorList>
            <consortium name="RefSeq"/>
        </authorList>
    </citation>
    <scope>IDENTIFICATION</scope>
    <source>
        <tissue evidence="3 4">Entire body</tissue>
    </source>
</reference>
<feature type="compositionally biased region" description="Polar residues" evidence="1">
    <location>
        <begin position="387"/>
        <end position="400"/>
    </location>
</feature>
<dbReference type="Proteomes" id="UP000192223">
    <property type="component" value="Unplaced"/>
</dbReference>
<feature type="region of interest" description="Disordered" evidence="1">
    <location>
        <begin position="1044"/>
        <end position="1068"/>
    </location>
</feature>
<feature type="compositionally biased region" description="Polar residues" evidence="1">
    <location>
        <begin position="1"/>
        <end position="14"/>
    </location>
</feature>
<feature type="compositionally biased region" description="Polar residues" evidence="1">
    <location>
        <begin position="409"/>
        <end position="425"/>
    </location>
</feature>
<dbReference type="OrthoDB" id="6428710at2759"/>
<accession>A0A1W4WR51</accession>
<feature type="region of interest" description="Disordered" evidence="1">
    <location>
        <begin position="1171"/>
        <end position="1242"/>
    </location>
</feature>
<evidence type="ECO:0000256" key="1">
    <source>
        <dbReference type="SAM" id="MobiDB-lite"/>
    </source>
</evidence>
<feature type="compositionally biased region" description="Polar residues" evidence="1">
    <location>
        <begin position="666"/>
        <end position="701"/>
    </location>
</feature>
<feature type="region of interest" description="Disordered" evidence="1">
    <location>
        <begin position="660"/>
        <end position="778"/>
    </location>
</feature>
<gene>
    <name evidence="3 4" type="primary">LOC108737788</name>
</gene>
<dbReference type="KEGG" id="apln:108737788"/>
<feature type="compositionally biased region" description="Low complexity" evidence="1">
    <location>
        <begin position="856"/>
        <end position="866"/>
    </location>
</feature>
<evidence type="ECO:0000313" key="4">
    <source>
        <dbReference type="RefSeq" id="XP_018326387.1"/>
    </source>
</evidence>
<feature type="region of interest" description="Disordered" evidence="1">
    <location>
        <begin position="1"/>
        <end position="72"/>
    </location>
</feature>
<feature type="compositionally biased region" description="Low complexity" evidence="1">
    <location>
        <begin position="765"/>
        <end position="778"/>
    </location>
</feature>
<feature type="compositionally biased region" description="Polar residues" evidence="1">
    <location>
        <begin position="1198"/>
        <end position="1221"/>
    </location>
</feature>
<feature type="compositionally biased region" description="Basic and acidic residues" evidence="1">
    <location>
        <begin position="33"/>
        <end position="46"/>
    </location>
</feature>
<feature type="compositionally biased region" description="Polar residues" evidence="1">
    <location>
        <begin position="1044"/>
        <end position="1061"/>
    </location>
</feature>
<feature type="compositionally biased region" description="Basic and acidic residues" evidence="1">
    <location>
        <begin position="129"/>
        <end position="151"/>
    </location>
</feature>
<dbReference type="RefSeq" id="XP_018326387.1">
    <property type="nucleotide sequence ID" value="XM_018470885.2"/>
</dbReference>
<protein>
    <submittedName>
        <fullName evidence="3 4">Uncharacterized protein LOC108737788 isoform X1</fullName>
    </submittedName>
</protein>
<feature type="compositionally biased region" description="Polar residues" evidence="1">
    <location>
        <begin position="593"/>
        <end position="604"/>
    </location>
</feature>
<feature type="region of interest" description="Disordered" evidence="1">
    <location>
        <begin position="89"/>
        <end position="210"/>
    </location>
</feature>
<dbReference type="GeneID" id="108737788"/>
<evidence type="ECO:0000313" key="3">
    <source>
        <dbReference type="RefSeq" id="XP_018326386.1"/>
    </source>
</evidence>
<feature type="compositionally biased region" description="Basic and acidic residues" evidence="1">
    <location>
        <begin position="158"/>
        <end position="170"/>
    </location>
</feature>
<feature type="compositionally biased region" description="Low complexity" evidence="1">
    <location>
        <begin position="749"/>
        <end position="758"/>
    </location>
</feature>
<feature type="region of interest" description="Disordered" evidence="1">
    <location>
        <begin position="855"/>
        <end position="876"/>
    </location>
</feature>
<feature type="region of interest" description="Disordered" evidence="1">
    <location>
        <begin position="365"/>
        <end position="432"/>
    </location>
</feature>
<feature type="region of interest" description="Disordered" evidence="1">
    <location>
        <begin position="1122"/>
        <end position="1156"/>
    </location>
</feature>
<feature type="compositionally biased region" description="Acidic residues" evidence="1">
    <location>
        <begin position="1143"/>
        <end position="1154"/>
    </location>
</feature>
<feature type="region of interest" description="Disordered" evidence="1">
    <location>
        <begin position="503"/>
        <end position="644"/>
    </location>
</feature>